<gene>
    <name evidence="2" type="ORF">EI684_23270</name>
</gene>
<evidence type="ECO:0000313" key="2">
    <source>
        <dbReference type="EMBL" id="RRR65393.1"/>
    </source>
</evidence>
<dbReference type="Proteomes" id="UP000280307">
    <property type="component" value="Unassembled WGS sequence"/>
</dbReference>
<dbReference type="EMBL" id="RSAS01000958">
    <property type="protein sequence ID" value="RRR65393.1"/>
    <property type="molecule type" value="Genomic_DNA"/>
</dbReference>
<accession>A0A426TQB5</accession>
<sequence length="162" mass="17450">MITFAPIRGHSRIKFVGEGIILEHPGGLAPRVCSLKLKRDDLSQPAEASLPKPACRSQPAEASRPAWSVPAKLYVTPWGKPKTKGAQPGPPDQQRTLLHLQQVASAALAPAQAEVQAAIANADHVHVDETSWREGGRNEKDRRTLPVGQPLPLTMLSPMGIN</sequence>
<feature type="non-terminal residue" evidence="2">
    <location>
        <position position="162"/>
    </location>
</feature>
<feature type="region of interest" description="Disordered" evidence="1">
    <location>
        <begin position="44"/>
        <end position="63"/>
    </location>
</feature>
<dbReference type="AlphaFoldDB" id="A0A426TQB5"/>
<comment type="caution">
    <text evidence="2">The sequence shown here is derived from an EMBL/GenBank/DDBJ whole genome shotgun (WGS) entry which is preliminary data.</text>
</comment>
<reference evidence="2 3" key="1">
    <citation type="submission" date="2018-12" db="EMBL/GenBank/DDBJ databases">
        <title>Genome Sequence of Candidatus Viridilinea halotolerans isolated from saline sulfide-rich spring.</title>
        <authorList>
            <person name="Grouzdev D.S."/>
            <person name="Burganskaya E.I."/>
            <person name="Krutkina M.S."/>
            <person name="Sukhacheva M.V."/>
            <person name="Gorlenko V.M."/>
        </authorList>
    </citation>
    <scope>NUCLEOTIDE SEQUENCE [LARGE SCALE GENOMIC DNA]</scope>
    <source>
        <strain evidence="2">Chok-6</strain>
    </source>
</reference>
<organism evidence="2 3">
    <name type="scientific">Candidatus Viridilinea halotolerans</name>
    <dbReference type="NCBI Taxonomy" id="2491704"/>
    <lineage>
        <taxon>Bacteria</taxon>
        <taxon>Bacillati</taxon>
        <taxon>Chloroflexota</taxon>
        <taxon>Chloroflexia</taxon>
        <taxon>Chloroflexales</taxon>
        <taxon>Chloroflexineae</taxon>
        <taxon>Oscillochloridaceae</taxon>
        <taxon>Candidatus Viridilinea</taxon>
    </lineage>
</organism>
<evidence type="ECO:0000313" key="3">
    <source>
        <dbReference type="Proteomes" id="UP000280307"/>
    </source>
</evidence>
<name>A0A426TQB5_9CHLR</name>
<protein>
    <submittedName>
        <fullName evidence="2">Uncharacterized protein</fullName>
    </submittedName>
</protein>
<proteinExistence type="predicted"/>
<evidence type="ECO:0000256" key="1">
    <source>
        <dbReference type="SAM" id="MobiDB-lite"/>
    </source>
</evidence>